<comment type="caution">
    <text evidence="2">The sequence shown here is derived from an EMBL/GenBank/DDBJ whole genome shotgun (WGS) entry which is preliminary data.</text>
</comment>
<dbReference type="EMBL" id="JAYGIE010000025">
    <property type="protein sequence ID" value="MEA5477419.1"/>
    <property type="molecule type" value="Genomic_DNA"/>
</dbReference>
<name>A0ABU5TGM6_9CYAN</name>
<evidence type="ECO:0000256" key="1">
    <source>
        <dbReference type="SAM" id="MobiDB-lite"/>
    </source>
</evidence>
<protein>
    <submittedName>
        <fullName evidence="2">Uncharacterized protein</fullName>
    </submittedName>
</protein>
<feature type="compositionally biased region" description="Polar residues" evidence="1">
    <location>
        <begin position="33"/>
        <end position="46"/>
    </location>
</feature>
<proteinExistence type="predicted"/>
<feature type="region of interest" description="Disordered" evidence="1">
    <location>
        <begin position="33"/>
        <end position="62"/>
    </location>
</feature>
<evidence type="ECO:0000313" key="3">
    <source>
        <dbReference type="Proteomes" id="UP001301388"/>
    </source>
</evidence>
<gene>
    <name evidence="2" type="ORF">VB774_07280</name>
</gene>
<evidence type="ECO:0000313" key="2">
    <source>
        <dbReference type="EMBL" id="MEA5477419.1"/>
    </source>
</evidence>
<sequence length="76" mass="8498">MSVSDRIANPNTPPTLTKLADLENSDRTQTITVVKPNSSKATTKPQSIVPKSFPVEDDDDDDDLAQQKILKHFNRY</sequence>
<keyword evidence="3" id="KW-1185">Reference proteome</keyword>
<accession>A0ABU5TGM6</accession>
<dbReference type="RefSeq" id="WP_323260935.1">
    <property type="nucleotide sequence ID" value="NZ_JAYGIE010000025.1"/>
</dbReference>
<dbReference type="Proteomes" id="UP001301388">
    <property type="component" value="Unassembled WGS sequence"/>
</dbReference>
<organism evidence="2 3">
    <name type="scientific">Pseudanabaena galeata UHCC 0370</name>
    <dbReference type="NCBI Taxonomy" id="3110310"/>
    <lineage>
        <taxon>Bacteria</taxon>
        <taxon>Bacillati</taxon>
        <taxon>Cyanobacteriota</taxon>
        <taxon>Cyanophyceae</taxon>
        <taxon>Pseudanabaenales</taxon>
        <taxon>Pseudanabaenaceae</taxon>
        <taxon>Pseudanabaena</taxon>
    </lineage>
</organism>
<reference evidence="2 3" key="1">
    <citation type="submission" date="2023-12" db="EMBL/GenBank/DDBJ databases">
        <title>Baltic Sea Cyanobacteria.</title>
        <authorList>
            <person name="Delbaje E."/>
            <person name="Fewer D.P."/>
            <person name="Shishido T.K."/>
        </authorList>
    </citation>
    <scope>NUCLEOTIDE SEQUENCE [LARGE SCALE GENOMIC DNA]</scope>
    <source>
        <strain evidence="2 3">UHCC 0370</strain>
    </source>
</reference>